<dbReference type="Proteomes" id="UP000092582">
    <property type="component" value="Chromosome 1"/>
</dbReference>
<dbReference type="AlphaFoldDB" id="A0A1B1BK82"/>
<proteinExistence type="predicted"/>
<evidence type="ECO:0000313" key="1">
    <source>
        <dbReference type="EMBL" id="ANP73012.1"/>
    </source>
</evidence>
<accession>A0A1B1BK82</accession>
<reference evidence="1 2" key="1">
    <citation type="submission" date="2016-06" db="EMBL/GenBank/DDBJ databases">
        <title>Genome sequencing of Cryobacterium arcticum PAMC 27867.</title>
        <authorList>
            <person name="Lee J."/>
            <person name="Kim O.-S."/>
        </authorList>
    </citation>
    <scope>NUCLEOTIDE SEQUENCE [LARGE SCALE GENOMIC DNA]</scope>
    <source>
        <strain evidence="1 2">PAMC 27867</strain>
    </source>
</reference>
<organism evidence="1 2">
    <name type="scientific">Cryobacterium arcticum</name>
    <dbReference type="NCBI Taxonomy" id="670052"/>
    <lineage>
        <taxon>Bacteria</taxon>
        <taxon>Bacillati</taxon>
        <taxon>Actinomycetota</taxon>
        <taxon>Actinomycetes</taxon>
        <taxon>Micrococcales</taxon>
        <taxon>Microbacteriaceae</taxon>
        <taxon>Cryobacterium</taxon>
    </lineage>
</organism>
<name>A0A1B1BK82_9MICO</name>
<evidence type="ECO:0000313" key="2">
    <source>
        <dbReference type="Proteomes" id="UP000092582"/>
    </source>
</evidence>
<dbReference type="KEGG" id="cart:PA27867_2060"/>
<sequence length="54" mass="6033">MISAVGARRSLDVWRAYGAHECPQAFGPRRCSLVVMNCIDTGVFEVFLSQPVKY</sequence>
<gene>
    <name evidence="1" type="ORF">PA27867_2060</name>
</gene>
<keyword evidence="2" id="KW-1185">Reference proteome</keyword>
<protein>
    <submittedName>
        <fullName evidence="1">Uncharacterized protein</fullName>
    </submittedName>
</protein>
<dbReference type="EMBL" id="CP016282">
    <property type="protein sequence ID" value="ANP73012.1"/>
    <property type="molecule type" value="Genomic_DNA"/>
</dbReference>